<dbReference type="SUPFAM" id="SSF53187">
    <property type="entry name" value="Zn-dependent exopeptidases"/>
    <property type="match status" value="1"/>
</dbReference>
<evidence type="ECO:0000256" key="3">
    <source>
        <dbReference type="ARBA" id="ARBA00022801"/>
    </source>
</evidence>
<accession>A0A078ALU7</accession>
<proteinExistence type="predicted"/>
<evidence type="ECO:0000313" key="5">
    <source>
        <dbReference type="Proteomes" id="UP000039865"/>
    </source>
</evidence>
<dbReference type="OrthoDB" id="7832001at2759"/>
<dbReference type="EMBL" id="CCKQ01010306">
    <property type="protein sequence ID" value="CDW81823.1"/>
    <property type="molecule type" value="Genomic_DNA"/>
</dbReference>
<dbReference type="PANTHER" id="PTHR43270">
    <property type="entry name" value="BETA-ALA-HIS DIPEPTIDASE"/>
    <property type="match status" value="1"/>
</dbReference>
<evidence type="ECO:0000256" key="2">
    <source>
        <dbReference type="ARBA" id="ARBA00022723"/>
    </source>
</evidence>
<reference evidence="4 5" key="1">
    <citation type="submission" date="2014-06" db="EMBL/GenBank/DDBJ databases">
        <authorList>
            <person name="Swart Estienne"/>
        </authorList>
    </citation>
    <scope>NUCLEOTIDE SEQUENCE [LARGE SCALE GENOMIC DNA]</scope>
    <source>
        <strain evidence="4 5">130c</strain>
    </source>
</reference>
<keyword evidence="2" id="KW-0479">Metal-binding</keyword>
<dbReference type="GO" id="GO:0046872">
    <property type="term" value="F:metal ion binding"/>
    <property type="evidence" value="ECO:0007669"/>
    <property type="project" value="UniProtKB-KW"/>
</dbReference>
<dbReference type="InParanoid" id="A0A078ALU7"/>
<dbReference type="Gene3D" id="3.40.630.10">
    <property type="entry name" value="Zn peptidases"/>
    <property type="match status" value="1"/>
</dbReference>
<dbReference type="PANTHER" id="PTHR43270:SF4">
    <property type="entry name" value="CARNOSINE DIPEPTIDASE 2, ISOFORM A"/>
    <property type="match status" value="1"/>
</dbReference>
<evidence type="ECO:0000313" key="4">
    <source>
        <dbReference type="EMBL" id="CDW81823.1"/>
    </source>
</evidence>
<dbReference type="Proteomes" id="UP000039865">
    <property type="component" value="Unassembled WGS sequence"/>
</dbReference>
<name>A0A078ALU7_STYLE</name>
<keyword evidence="5" id="KW-1185">Reference proteome</keyword>
<organism evidence="4 5">
    <name type="scientific">Stylonychia lemnae</name>
    <name type="common">Ciliate</name>
    <dbReference type="NCBI Taxonomy" id="5949"/>
    <lineage>
        <taxon>Eukaryota</taxon>
        <taxon>Sar</taxon>
        <taxon>Alveolata</taxon>
        <taxon>Ciliophora</taxon>
        <taxon>Intramacronucleata</taxon>
        <taxon>Spirotrichea</taxon>
        <taxon>Stichotrichia</taxon>
        <taxon>Sporadotrichida</taxon>
        <taxon>Oxytrichidae</taxon>
        <taxon>Stylonychinae</taxon>
        <taxon>Stylonychia</taxon>
    </lineage>
</organism>
<dbReference type="Pfam" id="PF01546">
    <property type="entry name" value="Peptidase_M20"/>
    <property type="match status" value="1"/>
</dbReference>
<keyword evidence="1" id="KW-0645">Protease</keyword>
<dbReference type="OMA" id="LVYGHHD"/>
<protein>
    <submittedName>
        <fullName evidence="4">Succinyl-diaminopimelate desuccinylase</fullName>
    </submittedName>
</protein>
<sequence length="471" mass="51511">MESKDSAAHVDDHYDAWFVKGLQEFVRVPNLTMMADKDFATNGLIQQAMEVVDSYINKLEVSGITRHVFHPEGSNPLVVYVVEGSEGATKNVMFYGHLDKQPWGAGWEEGLAPNDPQIRGDYMFGRGSADDGYSAFATMLSVKSVQLAGGKLPRIVLVLETEEESGSPNLIPLLNLAEGVIGKPDACFCMDSGALDYDQLWLTSSLRGVCNMDVTIEGGKVGYHSGETGGIIPETFRVARALLNRLDNCDTGRVTEELQVAVPDFKQQEAENLAKMFGDKLFTKYDLHEGVQCVEQDNIPEMYLNNVWRPNLSVTGAEGLPPIAAAGNVLRPKTTLRCSMRLCPNTDPSDAKKVMTEKLTSDVPYNAKVTIDNCHAGPGWCQRQLEDWLHNSLNEAGHKFFNGKDYGSYGEGGSIPFLKELQNKYPDTQIVAMGIVGPGANIHGPNENINLACARKIVKTLAHVINTAGNL</sequence>
<dbReference type="Gene3D" id="3.30.70.360">
    <property type="match status" value="1"/>
</dbReference>
<dbReference type="AlphaFoldDB" id="A0A078ALU7"/>
<dbReference type="GO" id="GO:0008233">
    <property type="term" value="F:peptidase activity"/>
    <property type="evidence" value="ECO:0007669"/>
    <property type="project" value="UniProtKB-KW"/>
</dbReference>
<dbReference type="InterPro" id="IPR051458">
    <property type="entry name" value="Cyt/Met_Dipeptidase"/>
</dbReference>
<evidence type="ECO:0000256" key="1">
    <source>
        <dbReference type="ARBA" id="ARBA00022670"/>
    </source>
</evidence>
<dbReference type="GO" id="GO:0006508">
    <property type="term" value="P:proteolysis"/>
    <property type="evidence" value="ECO:0007669"/>
    <property type="project" value="UniProtKB-KW"/>
</dbReference>
<keyword evidence="3" id="KW-0378">Hydrolase</keyword>
<dbReference type="InterPro" id="IPR002933">
    <property type="entry name" value="Peptidase_M20"/>
</dbReference>
<gene>
    <name evidence="4" type="primary">Contig19590.g20771</name>
    <name evidence="4" type="ORF">STYLEM_10847</name>
</gene>